<organism evidence="4 5">
    <name type="scientific">Cicer arietinum</name>
    <name type="common">Chickpea</name>
    <name type="synonym">Garbanzo</name>
    <dbReference type="NCBI Taxonomy" id="3827"/>
    <lineage>
        <taxon>Eukaryota</taxon>
        <taxon>Viridiplantae</taxon>
        <taxon>Streptophyta</taxon>
        <taxon>Embryophyta</taxon>
        <taxon>Tracheophyta</taxon>
        <taxon>Spermatophyta</taxon>
        <taxon>Magnoliopsida</taxon>
        <taxon>eudicotyledons</taxon>
        <taxon>Gunneridae</taxon>
        <taxon>Pentapetalae</taxon>
        <taxon>rosids</taxon>
        <taxon>fabids</taxon>
        <taxon>Fabales</taxon>
        <taxon>Fabaceae</taxon>
        <taxon>Papilionoideae</taxon>
        <taxon>50 kb inversion clade</taxon>
        <taxon>NPAAA clade</taxon>
        <taxon>Hologalegina</taxon>
        <taxon>IRL clade</taxon>
        <taxon>Cicereae</taxon>
        <taxon>Cicer</taxon>
    </lineage>
</organism>
<feature type="transmembrane region" description="Helical" evidence="3">
    <location>
        <begin position="22"/>
        <end position="44"/>
    </location>
</feature>
<dbReference type="RefSeq" id="XP_012568308.1">
    <property type="nucleotide sequence ID" value="XM_012712854.2"/>
</dbReference>
<evidence type="ECO:0000313" key="5">
    <source>
        <dbReference type="RefSeq" id="XP_012568308.1"/>
    </source>
</evidence>
<comment type="subcellular location">
    <subcellularLocation>
        <location evidence="1">Membrane</location>
    </subcellularLocation>
</comment>
<evidence type="ECO:0000256" key="3">
    <source>
        <dbReference type="SAM" id="Phobius"/>
    </source>
</evidence>
<dbReference type="AlphaFoldDB" id="A0A1S3DYN0"/>
<dbReference type="GO" id="GO:0016020">
    <property type="term" value="C:membrane"/>
    <property type="evidence" value="ECO:0007669"/>
    <property type="project" value="UniProtKB-SubCell"/>
</dbReference>
<reference evidence="5" key="2">
    <citation type="submission" date="2025-08" db="UniProtKB">
        <authorList>
            <consortium name="RefSeq"/>
        </authorList>
    </citation>
    <scope>IDENTIFICATION</scope>
    <source>
        <tissue evidence="5">Etiolated seedlings</tissue>
    </source>
</reference>
<evidence type="ECO:0000313" key="4">
    <source>
        <dbReference type="Proteomes" id="UP000087171"/>
    </source>
</evidence>
<dbReference type="InterPro" id="IPR044839">
    <property type="entry name" value="NDR1-like"/>
</dbReference>
<evidence type="ECO:0000256" key="1">
    <source>
        <dbReference type="ARBA" id="ARBA00004370"/>
    </source>
</evidence>
<dbReference type="PANTHER" id="PTHR31234:SF2">
    <property type="entry name" value="OS05G0199100 PROTEIN"/>
    <property type="match status" value="1"/>
</dbReference>
<dbReference type="PANTHER" id="PTHR31234">
    <property type="entry name" value="LATE EMBRYOGENESIS ABUNDANT (LEA) HYDROXYPROLINE-RICH GLYCOPROTEIN FAMILY"/>
    <property type="match status" value="1"/>
</dbReference>
<protein>
    <submittedName>
        <fullName evidence="5">Uncharacterized protein LOC105851599</fullName>
    </submittedName>
</protein>
<evidence type="ECO:0000256" key="2">
    <source>
        <dbReference type="ARBA" id="ARBA00023136"/>
    </source>
</evidence>
<accession>A0A1S3DYN0</accession>
<sequence>MADPESGNMTNSGCTKPCKGRFICFGTVAVAIILILLILSLFTLHTSDPTFEVDSASFNILNTKRSTVTLGWNVTLVVSNPNYWHTLSYHEVSVDVEFIGKQYKRILATTSLNPFSQGVDSQFNHEVQFKMNVDNDIPANIVGSHSRGTINFGFVLSTLTKFKGTFNIFHKDHNLKVVCEPLNFMHSPGSSHWKLSNAITCH</sequence>
<keyword evidence="4" id="KW-1185">Reference proteome</keyword>
<keyword evidence="3" id="KW-1133">Transmembrane helix</keyword>
<proteinExistence type="predicted"/>
<dbReference type="Proteomes" id="UP000087171">
    <property type="component" value="Chromosome Ca2"/>
</dbReference>
<name>A0A1S3DYN0_CICAR</name>
<dbReference type="OrthoDB" id="1423793at2759"/>
<keyword evidence="3" id="KW-0812">Transmembrane</keyword>
<keyword evidence="2 3" id="KW-0472">Membrane</keyword>
<reference evidence="4" key="1">
    <citation type="journal article" date="2013" name="Nat. Biotechnol.">
        <title>Draft genome sequence of chickpea (Cicer arietinum) provides a resource for trait improvement.</title>
        <authorList>
            <person name="Varshney R.K."/>
            <person name="Song C."/>
            <person name="Saxena R.K."/>
            <person name="Azam S."/>
            <person name="Yu S."/>
            <person name="Sharpe A.G."/>
            <person name="Cannon S."/>
            <person name="Baek J."/>
            <person name="Rosen B.D."/>
            <person name="Tar'an B."/>
            <person name="Millan T."/>
            <person name="Zhang X."/>
            <person name="Ramsay L.D."/>
            <person name="Iwata A."/>
            <person name="Wang Y."/>
            <person name="Nelson W."/>
            <person name="Farmer A.D."/>
            <person name="Gaur P.M."/>
            <person name="Soderlund C."/>
            <person name="Penmetsa R.V."/>
            <person name="Xu C."/>
            <person name="Bharti A.K."/>
            <person name="He W."/>
            <person name="Winter P."/>
            <person name="Zhao S."/>
            <person name="Hane J.K."/>
            <person name="Carrasquilla-Garcia N."/>
            <person name="Condie J.A."/>
            <person name="Upadhyaya H.D."/>
            <person name="Luo M.C."/>
            <person name="Thudi M."/>
            <person name="Gowda C.L."/>
            <person name="Singh N.P."/>
            <person name="Lichtenzveig J."/>
            <person name="Gali K.K."/>
            <person name="Rubio J."/>
            <person name="Nadarajan N."/>
            <person name="Dolezel J."/>
            <person name="Bansal K.C."/>
            <person name="Xu X."/>
            <person name="Edwards D."/>
            <person name="Zhang G."/>
            <person name="Kahl G."/>
            <person name="Gil J."/>
            <person name="Singh K.B."/>
            <person name="Datta S.K."/>
            <person name="Jackson S.A."/>
            <person name="Wang J."/>
            <person name="Cook D.R."/>
        </authorList>
    </citation>
    <scope>NUCLEOTIDE SEQUENCE [LARGE SCALE GENOMIC DNA]</scope>
    <source>
        <strain evidence="4">cv. CDC Frontier</strain>
    </source>
</reference>
<gene>
    <name evidence="5" type="primary">LOC105851599</name>
</gene>
<dbReference type="GO" id="GO:0098542">
    <property type="term" value="P:defense response to other organism"/>
    <property type="evidence" value="ECO:0007669"/>
    <property type="project" value="InterPro"/>
</dbReference>